<proteinExistence type="predicted"/>
<feature type="compositionally biased region" description="Low complexity" evidence="1">
    <location>
        <begin position="83"/>
        <end position="94"/>
    </location>
</feature>
<feature type="transmembrane region" description="Helical" evidence="2">
    <location>
        <begin position="400"/>
        <end position="416"/>
    </location>
</feature>
<dbReference type="SUPFAM" id="SSF53335">
    <property type="entry name" value="S-adenosyl-L-methionine-dependent methyltransferases"/>
    <property type="match status" value="1"/>
</dbReference>
<dbReference type="InterPro" id="IPR029063">
    <property type="entry name" value="SAM-dependent_MTases_sf"/>
</dbReference>
<feature type="compositionally biased region" description="Low complexity" evidence="1">
    <location>
        <begin position="110"/>
        <end position="127"/>
    </location>
</feature>
<feature type="transmembrane region" description="Helical" evidence="2">
    <location>
        <begin position="213"/>
        <end position="236"/>
    </location>
</feature>
<keyword evidence="2" id="KW-0472">Membrane</keyword>
<dbReference type="Gene3D" id="3.40.50.150">
    <property type="entry name" value="Vaccinia Virus protein VP39"/>
    <property type="match status" value="1"/>
</dbReference>
<name>A0ABR5BN99_9TREE</name>
<reference evidence="3 4" key="1">
    <citation type="submission" date="2015-01" db="EMBL/GenBank/DDBJ databases">
        <title>The Genome Sequence of Cryptococcus gattii EJB2.</title>
        <authorList>
            <consortium name="The Broad Institute Genomics Platform"/>
            <person name="Cuomo C."/>
            <person name="Litvintseva A."/>
            <person name="Chen Y."/>
            <person name="Heitman J."/>
            <person name="Sun S."/>
            <person name="Springer D."/>
            <person name="Dromer F."/>
            <person name="Young S."/>
            <person name="Zeng Q."/>
            <person name="Gargeya S."/>
            <person name="Abouelleil A."/>
            <person name="Alvarado L."/>
            <person name="Chapman S.B."/>
            <person name="Gainer-Dewar J."/>
            <person name="Goldberg J."/>
            <person name="Griggs A."/>
            <person name="Gujja S."/>
            <person name="Hansen M."/>
            <person name="Howarth C."/>
            <person name="Imamovic A."/>
            <person name="Larimer J."/>
            <person name="Murphy C."/>
            <person name="Naylor J."/>
            <person name="Pearson M."/>
            <person name="Priest M."/>
            <person name="Roberts A."/>
            <person name="Saif S."/>
            <person name="Shea T."/>
            <person name="Sykes S."/>
            <person name="Wortman J."/>
            <person name="Nusbaum C."/>
            <person name="Birren B."/>
        </authorList>
    </citation>
    <scope>NUCLEOTIDE SEQUENCE [LARGE SCALE GENOMIC DNA]</scope>
    <source>
        <strain evidence="3 4">EJB2</strain>
    </source>
</reference>
<keyword evidence="2" id="KW-0812">Transmembrane</keyword>
<gene>
    <name evidence="3" type="ORF">I306_05857</name>
</gene>
<evidence type="ECO:0000313" key="3">
    <source>
        <dbReference type="EMBL" id="KIR77130.1"/>
    </source>
</evidence>
<feature type="transmembrane region" description="Helical" evidence="2">
    <location>
        <begin position="285"/>
        <end position="306"/>
    </location>
</feature>
<evidence type="ECO:0008006" key="5">
    <source>
        <dbReference type="Google" id="ProtNLM"/>
    </source>
</evidence>
<evidence type="ECO:0000313" key="4">
    <source>
        <dbReference type="Proteomes" id="UP000054272"/>
    </source>
</evidence>
<sequence length="867" mass="94859">MSQQVTSEALRTKFSPGNLPFQSSPLPTALSDATHAAPVAANCEQDIGLASDLEKQAGRAASEADELDNSDKDSSDESEGASDHGSNSSTSSFSTDHQFYHSGEAAEVGSSSDSDSNHSSIPSQNSSNIIEYAEEAVKRSSQLYGNPSLTLDLSPGTLRISSNETYRITAIETGSQQESTTFIASEEETITLIENTRHLIAARPKRHRTVQHTMARFSALYIFPILVAVPLTLLLSLNTILLTPLYNTIPLSLHNAALYALYAAPPTLLYWAVTLERSAKEVVSANFCISLAALNGDLVVLLGRRLGSLTGKLAGPEWGAFLAKAILGIGAIGGGLTFALLCFDHILPISPAKSSVGRIRNLANVSARSTVFMLHLWFGQRLLDGRLSGSITFLTRSPEKAILFISLYLTTILLFVRSGPSLAVSLNKLFGFISHGLGVSPSKPSGLLKYTVRLTKRTHSFILFLRLPLLVLALRQQIFLRPPSERSDPYVTAHGELRVLSSEQSLTGRVVVGDNLKDGYRFLRCDHSILGGRWFREREINGEKTVELGDSIFAVFNLQEVMTLAHRSDGNESLITTLALTTDLKVTSEGKEDEEPSRGSPSDRALIIGLGAGITAQGFLRQGFNIDVVEIDPVVFTATETYFNLPSSHLTSVNLLDGSAFISELASLSRVNTTDPSLDSEALTALEKLPKWDFVVQDCFTGGSVPGEMFTKEFWEDLGEVVAEDGLIAMNFVGLKKSKASKAVLVTLTSVFPQCRAFGDGFENNQGPNDITNMVVFCTKTHSPILTFRRPRPSDVHRSPLRSHVFSTFLPNEIQLDSIISEEDYRDPLMTLKRGHTERLDYWQKETAIATWRAMQKILTPEMWMAY</sequence>
<feature type="transmembrane region" description="Helical" evidence="2">
    <location>
        <begin position="318"/>
        <end position="341"/>
    </location>
</feature>
<evidence type="ECO:0000256" key="1">
    <source>
        <dbReference type="SAM" id="MobiDB-lite"/>
    </source>
</evidence>
<feature type="region of interest" description="Disordered" evidence="1">
    <location>
        <begin position="54"/>
        <end position="127"/>
    </location>
</feature>
<evidence type="ECO:0000256" key="2">
    <source>
        <dbReference type="SAM" id="Phobius"/>
    </source>
</evidence>
<protein>
    <recommendedName>
        <fullName evidence="5">Spermine/spermidine synthase</fullName>
    </recommendedName>
</protein>
<keyword evidence="2" id="KW-1133">Transmembrane helix</keyword>
<dbReference type="Proteomes" id="UP000054272">
    <property type="component" value="Unassembled WGS sequence"/>
</dbReference>
<keyword evidence="4" id="KW-1185">Reference proteome</keyword>
<feature type="region of interest" description="Disordered" evidence="1">
    <location>
        <begin position="1"/>
        <end position="29"/>
    </location>
</feature>
<feature type="transmembrane region" description="Helical" evidence="2">
    <location>
        <begin position="256"/>
        <end position="273"/>
    </location>
</feature>
<dbReference type="EMBL" id="KN848759">
    <property type="protein sequence ID" value="KIR77130.1"/>
    <property type="molecule type" value="Genomic_DNA"/>
</dbReference>
<accession>A0ABR5BN99</accession>
<organism evidence="3 4">
    <name type="scientific">Cryptococcus gattii EJB2</name>
    <dbReference type="NCBI Taxonomy" id="1296103"/>
    <lineage>
        <taxon>Eukaryota</taxon>
        <taxon>Fungi</taxon>
        <taxon>Dikarya</taxon>
        <taxon>Basidiomycota</taxon>
        <taxon>Agaricomycotina</taxon>
        <taxon>Tremellomycetes</taxon>
        <taxon>Tremellales</taxon>
        <taxon>Cryptococcaceae</taxon>
        <taxon>Cryptococcus</taxon>
        <taxon>Cryptococcus gattii species complex</taxon>
    </lineage>
</organism>